<accession>A0A098YTJ7</accession>
<evidence type="ECO:0000313" key="1">
    <source>
        <dbReference type="EMBL" id="KGI22684.1"/>
    </source>
</evidence>
<dbReference type="RefSeq" id="WP_036926299.1">
    <property type="nucleotide sequence ID" value="NZ_JRPQ01000060.1"/>
</dbReference>
<comment type="caution">
    <text evidence="1">The sequence shown here is derived from an EMBL/GenBank/DDBJ whole genome shotgun (WGS) entry which is preliminary data.</text>
</comment>
<sequence>MTTLGFVLLIITWIIVGLTTKGRKHTSQNKWQREDKMKRLEEEYAQNLKVWQECKADMKRRLKSFFGC</sequence>
<organism evidence="1 2">
    <name type="scientific">Hoylesella timonensis S9-PR14</name>
    <dbReference type="NCBI Taxonomy" id="1401062"/>
    <lineage>
        <taxon>Bacteria</taxon>
        <taxon>Pseudomonadati</taxon>
        <taxon>Bacteroidota</taxon>
        <taxon>Bacteroidia</taxon>
        <taxon>Bacteroidales</taxon>
        <taxon>Prevotellaceae</taxon>
        <taxon>Hoylesella</taxon>
    </lineage>
</organism>
<gene>
    <name evidence="1" type="ORF">HMPREF9304_03035</name>
</gene>
<protein>
    <submittedName>
        <fullName evidence="1">Uncharacterized protein</fullName>
    </submittedName>
</protein>
<dbReference type="Proteomes" id="UP000029723">
    <property type="component" value="Unassembled WGS sequence"/>
</dbReference>
<reference evidence="1 2" key="1">
    <citation type="submission" date="2014-07" db="EMBL/GenBank/DDBJ databases">
        <authorList>
            <person name="McCorrison J."/>
            <person name="Sanka R."/>
            <person name="Torralba M."/>
            <person name="Gillis M."/>
            <person name="Haft D.H."/>
            <person name="Methe B."/>
            <person name="Sutton G."/>
            <person name="Nelson K.E."/>
        </authorList>
    </citation>
    <scope>NUCLEOTIDE SEQUENCE [LARGE SCALE GENOMIC DNA]</scope>
    <source>
        <strain evidence="1 2">S9-PR14</strain>
    </source>
</reference>
<name>A0A098YTJ7_9BACT</name>
<dbReference type="EMBL" id="JRPQ01000060">
    <property type="protein sequence ID" value="KGI22684.1"/>
    <property type="molecule type" value="Genomic_DNA"/>
</dbReference>
<evidence type="ECO:0000313" key="2">
    <source>
        <dbReference type="Proteomes" id="UP000029723"/>
    </source>
</evidence>
<proteinExistence type="predicted"/>
<dbReference type="AlphaFoldDB" id="A0A098YTJ7"/>